<keyword evidence="2" id="KW-1185">Reference proteome</keyword>
<sequence length="234" mass="25066">MKPSLPAPPADWRPSAVVFDCDGVLMDTETAWAGVQERVAADYGVDFNQAALKELMGLSAADVARWITDRAGEAASKQGREEPSLNEVYDHLIEVESEVVSSVLEPLPGALETLRAFAERMPVAVASNSTAQVLDRKVRALGLDSIITTWVSSDDVPRGKPAPDIYEEAVRRLGTDPKQSLAIEDSPAGTTAASTAGLYVLGVPNGHDEPLECHFIADSLADPRVRELMTGWGV</sequence>
<dbReference type="PANTHER" id="PTHR18901:SF38">
    <property type="entry name" value="PSEUDOURIDINE-5'-PHOSPHATASE"/>
    <property type="match status" value="1"/>
</dbReference>
<dbReference type="Gene3D" id="3.40.50.1000">
    <property type="entry name" value="HAD superfamily/HAD-like"/>
    <property type="match status" value="1"/>
</dbReference>
<protein>
    <submittedName>
        <fullName evidence="1">HAD family phosphatase</fullName>
    </submittedName>
</protein>
<dbReference type="RefSeq" id="WP_344223972.1">
    <property type="nucleotide sequence ID" value="NZ_BAAAQA010000011.1"/>
</dbReference>
<dbReference type="SUPFAM" id="SSF56784">
    <property type="entry name" value="HAD-like"/>
    <property type="match status" value="1"/>
</dbReference>
<comment type="caution">
    <text evidence="1">The sequence shown here is derived from an EMBL/GenBank/DDBJ whole genome shotgun (WGS) entry which is preliminary data.</text>
</comment>
<dbReference type="SFLD" id="SFLDG01129">
    <property type="entry name" value="C1.5:_HAD__Beta-PGM__Phosphata"/>
    <property type="match status" value="1"/>
</dbReference>
<proteinExistence type="predicted"/>
<dbReference type="InterPro" id="IPR006439">
    <property type="entry name" value="HAD-SF_hydro_IA"/>
</dbReference>
<organism evidence="1 2">
    <name type="scientific">Kocuria atrinae</name>
    <dbReference type="NCBI Taxonomy" id="592377"/>
    <lineage>
        <taxon>Bacteria</taxon>
        <taxon>Bacillati</taxon>
        <taxon>Actinomycetota</taxon>
        <taxon>Actinomycetes</taxon>
        <taxon>Micrococcales</taxon>
        <taxon>Micrococcaceae</taxon>
        <taxon>Kocuria</taxon>
    </lineage>
</organism>
<evidence type="ECO:0000313" key="2">
    <source>
        <dbReference type="Proteomes" id="UP001500166"/>
    </source>
</evidence>
<reference evidence="1 2" key="1">
    <citation type="journal article" date="2019" name="Int. J. Syst. Evol. Microbiol.">
        <title>The Global Catalogue of Microorganisms (GCM) 10K type strain sequencing project: providing services to taxonomists for standard genome sequencing and annotation.</title>
        <authorList>
            <consortium name="The Broad Institute Genomics Platform"/>
            <consortium name="The Broad Institute Genome Sequencing Center for Infectious Disease"/>
            <person name="Wu L."/>
            <person name="Ma J."/>
        </authorList>
    </citation>
    <scope>NUCLEOTIDE SEQUENCE [LARGE SCALE GENOMIC DNA]</scope>
    <source>
        <strain evidence="1 2">JCM 15914</strain>
    </source>
</reference>
<dbReference type="NCBIfam" id="TIGR01509">
    <property type="entry name" value="HAD-SF-IA-v3"/>
    <property type="match status" value="1"/>
</dbReference>
<dbReference type="EMBL" id="BAAAQA010000011">
    <property type="protein sequence ID" value="GAA2113753.1"/>
    <property type="molecule type" value="Genomic_DNA"/>
</dbReference>
<dbReference type="InterPro" id="IPR036412">
    <property type="entry name" value="HAD-like_sf"/>
</dbReference>
<name>A0ABN2XK72_9MICC</name>
<dbReference type="Gene3D" id="1.10.150.240">
    <property type="entry name" value="Putative phosphatase, domain 2"/>
    <property type="match status" value="1"/>
</dbReference>
<dbReference type="SFLD" id="SFLDG01135">
    <property type="entry name" value="C1.5.6:_HAD__Beta-PGM__Phospha"/>
    <property type="match status" value="1"/>
</dbReference>
<accession>A0ABN2XK72</accession>
<dbReference type="Proteomes" id="UP001500166">
    <property type="component" value="Unassembled WGS sequence"/>
</dbReference>
<dbReference type="PANTHER" id="PTHR18901">
    <property type="entry name" value="2-DEOXYGLUCOSE-6-PHOSPHATE PHOSPHATASE 2"/>
    <property type="match status" value="1"/>
</dbReference>
<dbReference type="PRINTS" id="PR00413">
    <property type="entry name" value="HADHALOGNASE"/>
</dbReference>
<gene>
    <name evidence="1" type="ORF">GCM10009824_10550</name>
</gene>
<dbReference type="InterPro" id="IPR023214">
    <property type="entry name" value="HAD_sf"/>
</dbReference>
<dbReference type="InterPro" id="IPR041492">
    <property type="entry name" value="HAD_2"/>
</dbReference>
<dbReference type="CDD" id="cd07505">
    <property type="entry name" value="HAD_BPGM-like"/>
    <property type="match status" value="1"/>
</dbReference>
<dbReference type="Pfam" id="PF13419">
    <property type="entry name" value="HAD_2"/>
    <property type="match status" value="1"/>
</dbReference>
<dbReference type="SFLD" id="SFLDS00003">
    <property type="entry name" value="Haloacid_Dehalogenase"/>
    <property type="match status" value="1"/>
</dbReference>
<evidence type="ECO:0000313" key="1">
    <source>
        <dbReference type="EMBL" id="GAA2113753.1"/>
    </source>
</evidence>
<dbReference type="InterPro" id="IPR023198">
    <property type="entry name" value="PGP-like_dom2"/>
</dbReference>